<organism evidence="2 3">
    <name type="scientific">Nepenthes gracilis</name>
    <name type="common">Slender pitcher plant</name>
    <dbReference type="NCBI Taxonomy" id="150966"/>
    <lineage>
        <taxon>Eukaryota</taxon>
        <taxon>Viridiplantae</taxon>
        <taxon>Streptophyta</taxon>
        <taxon>Embryophyta</taxon>
        <taxon>Tracheophyta</taxon>
        <taxon>Spermatophyta</taxon>
        <taxon>Magnoliopsida</taxon>
        <taxon>eudicotyledons</taxon>
        <taxon>Gunneridae</taxon>
        <taxon>Pentapetalae</taxon>
        <taxon>Caryophyllales</taxon>
        <taxon>Nepenthaceae</taxon>
        <taxon>Nepenthes</taxon>
    </lineage>
</organism>
<dbReference type="Proteomes" id="UP001279734">
    <property type="component" value="Unassembled WGS sequence"/>
</dbReference>
<dbReference type="EMBL" id="BSYO01000021">
    <property type="protein sequence ID" value="GMH19939.1"/>
    <property type="molecule type" value="Genomic_DNA"/>
</dbReference>
<proteinExistence type="predicted"/>
<comment type="caution">
    <text evidence="2">The sequence shown here is derived from an EMBL/GenBank/DDBJ whole genome shotgun (WGS) entry which is preliminary data.</text>
</comment>
<accession>A0AAD3SZU0</accession>
<feature type="region of interest" description="Disordered" evidence="1">
    <location>
        <begin position="1"/>
        <end position="32"/>
    </location>
</feature>
<evidence type="ECO:0000313" key="2">
    <source>
        <dbReference type="EMBL" id="GMH19939.1"/>
    </source>
</evidence>
<evidence type="ECO:0000313" key="3">
    <source>
        <dbReference type="Proteomes" id="UP001279734"/>
    </source>
</evidence>
<reference evidence="2" key="1">
    <citation type="submission" date="2023-05" db="EMBL/GenBank/DDBJ databases">
        <title>Nepenthes gracilis genome sequencing.</title>
        <authorList>
            <person name="Fukushima K."/>
        </authorList>
    </citation>
    <scope>NUCLEOTIDE SEQUENCE</scope>
    <source>
        <strain evidence="2">SING2019-196</strain>
    </source>
</reference>
<gene>
    <name evidence="2" type="ORF">Nepgr_021780</name>
</gene>
<name>A0AAD3SZU0_NEPGR</name>
<dbReference type="AlphaFoldDB" id="A0AAD3SZU0"/>
<evidence type="ECO:0000256" key="1">
    <source>
        <dbReference type="SAM" id="MobiDB-lite"/>
    </source>
</evidence>
<keyword evidence="3" id="KW-1185">Reference proteome</keyword>
<protein>
    <submittedName>
        <fullName evidence="2">Uncharacterized protein</fullName>
    </submittedName>
</protein>
<sequence>MSGEASDCIDNQAEEVTGGQTEEVIEGPTKSVHVEKIRATETPIPKPPCLAIQVYQEREFSSEAIQRATIKDIMFTPVASSADQAETRVVVHLEMAKSPMLVIDELVHESEIVVDVQEAKEVAVVADVAQASGQLEPEV</sequence>